<name>K6Y8M5_9ALTE</name>
<organism evidence="1 2">
    <name type="scientific">Aliiglaciecola lipolytica E3</name>
    <dbReference type="NCBI Taxonomy" id="1127673"/>
    <lineage>
        <taxon>Bacteria</taxon>
        <taxon>Pseudomonadati</taxon>
        <taxon>Pseudomonadota</taxon>
        <taxon>Gammaproteobacteria</taxon>
        <taxon>Alteromonadales</taxon>
        <taxon>Alteromonadaceae</taxon>
        <taxon>Aliiglaciecola</taxon>
    </lineage>
</organism>
<gene>
    <name evidence="1" type="ORF">GLIP_1929</name>
</gene>
<keyword evidence="1" id="KW-0418">Kinase</keyword>
<comment type="caution">
    <text evidence="1">The sequence shown here is derived from an EMBL/GenBank/DDBJ whole genome shotgun (WGS) entry which is preliminary data.</text>
</comment>
<dbReference type="OrthoDB" id="455474at2"/>
<dbReference type="InterPro" id="IPR027417">
    <property type="entry name" value="P-loop_NTPase"/>
</dbReference>
<dbReference type="GO" id="GO:0016301">
    <property type="term" value="F:kinase activity"/>
    <property type="evidence" value="ECO:0007669"/>
    <property type="project" value="UniProtKB-KW"/>
</dbReference>
<dbReference type="Gene3D" id="3.40.50.300">
    <property type="entry name" value="P-loop containing nucleotide triphosphate hydrolases"/>
    <property type="match status" value="1"/>
</dbReference>
<dbReference type="STRING" id="1127673.GLIP_1929"/>
<proteinExistence type="predicted"/>
<dbReference type="SUPFAM" id="SSF52540">
    <property type="entry name" value="P-loop containing nucleoside triphosphate hydrolases"/>
    <property type="match status" value="1"/>
</dbReference>
<sequence length="304" mass="34782">MKVTPESKRLLDAFIEKHQLGANFSEVALNWFIPLAEKLYLHHSSAKGPIFVGINGCQGSGKSTLTELLLTYLVEVKQLNVINLSLDDFYYSKQYRQSLAKNTHPLLATRGVPGTHDTALLKQVLLNLQQQKTGFPIPRFNKATDDPFEKSQWPIIQSPVDITLMEGWCWGVKAQKADQLSLPVNNLESSEDPDGEWRRYVNQQLQHEYAPLYDMMDVWIMLKAPSFECVFDWRLQQEQKLINKLASDNSAGKHSGIMSPTEIQRFIQHYQRLTEQSLTTLSDTCDVVFELDKNRKIINTKGVK</sequence>
<reference evidence="1 2" key="1">
    <citation type="journal article" date="2017" name="Antonie Van Leeuwenhoek">
        <title>Rhizobium rhizosphaerae sp. nov., a novel species isolated from rice rhizosphere.</title>
        <authorList>
            <person name="Zhao J.J."/>
            <person name="Zhang J."/>
            <person name="Zhang R.J."/>
            <person name="Zhang C.W."/>
            <person name="Yin H.Q."/>
            <person name="Zhang X.X."/>
        </authorList>
    </citation>
    <scope>NUCLEOTIDE SEQUENCE [LARGE SCALE GENOMIC DNA]</scope>
    <source>
        <strain evidence="1 2">E3</strain>
    </source>
</reference>
<dbReference type="Proteomes" id="UP000006334">
    <property type="component" value="Unassembled WGS sequence"/>
</dbReference>
<accession>K6Y8M5</accession>
<keyword evidence="1" id="KW-0808">Transferase</keyword>
<dbReference type="AlphaFoldDB" id="K6Y8M5"/>
<keyword evidence="2" id="KW-1185">Reference proteome</keyword>
<protein>
    <submittedName>
        <fullName evidence="1">Kinase-like protein</fullName>
    </submittedName>
</protein>
<dbReference type="PANTHER" id="PTHR10285">
    <property type="entry name" value="URIDINE KINASE"/>
    <property type="match status" value="1"/>
</dbReference>
<evidence type="ECO:0000313" key="2">
    <source>
        <dbReference type="Proteomes" id="UP000006334"/>
    </source>
</evidence>
<evidence type="ECO:0000313" key="1">
    <source>
        <dbReference type="EMBL" id="GAC14557.1"/>
    </source>
</evidence>
<dbReference type="RefSeq" id="WP_008844373.1">
    <property type="nucleotide sequence ID" value="NZ_BAEN01000038.1"/>
</dbReference>
<dbReference type="eggNOG" id="COG4240">
    <property type="taxonomic scope" value="Bacteria"/>
</dbReference>
<dbReference type="EMBL" id="BAEN01000038">
    <property type="protein sequence ID" value="GAC14557.1"/>
    <property type="molecule type" value="Genomic_DNA"/>
</dbReference>